<accession>A0AAN9EL22</accession>
<evidence type="ECO:0000313" key="2">
    <source>
        <dbReference type="EMBL" id="KAK7259547.1"/>
    </source>
</evidence>
<feature type="compositionally biased region" description="Basic and acidic residues" evidence="1">
    <location>
        <begin position="92"/>
        <end position="101"/>
    </location>
</feature>
<feature type="compositionally biased region" description="Low complexity" evidence="1">
    <location>
        <begin position="10"/>
        <end position="26"/>
    </location>
</feature>
<reference evidence="2 3" key="1">
    <citation type="submission" date="2024-01" db="EMBL/GenBank/DDBJ databases">
        <title>The genomes of 5 underutilized Papilionoideae crops provide insights into root nodulation and disease resistanc.</title>
        <authorList>
            <person name="Yuan L."/>
        </authorList>
    </citation>
    <scope>NUCLEOTIDE SEQUENCE [LARGE SCALE GENOMIC DNA]</scope>
    <source>
        <strain evidence="2">ZHUSHIDOU_FW_LH</strain>
        <tissue evidence="2">Leaf</tissue>
    </source>
</reference>
<feature type="compositionally biased region" description="Low complexity" evidence="1">
    <location>
        <begin position="69"/>
        <end position="84"/>
    </location>
</feature>
<proteinExistence type="predicted"/>
<evidence type="ECO:0000313" key="3">
    <source>
        <dbReference type="Proteomes" id="UP001372338"/>
    </source>
</evidence>
<dbReference type="EMBL" id="JAYWIO010000005">
    <property type="protein sequence ID" value="KAK7259547.1"/>
    <property type="molecule type" value="Genomic_DNA"/>
</dbReference>
<protein>
    <submittedName>
        <fullName evidence="2">Uncharacterized protein</fullName>
    </submittedName>
</protein>
<comment type="caution">
    <text evidence="2">The sequence shown here is derived from an EMBL/GenBank/DDBJ whole genome shotgun (WGS) entry which is preliminary data.</text>
</comment>
<name>A0AAN9EL22_CROPI</name>
<feature type="region of interest" description="Disordered" evidence="1">
    <location>
        <begin position="1"/>
        <end position="101"/>
    </location>
</feature>
<gene>
    <name evidence="2" type="ORF">RIF29_25156</name>
</gene>
<dbReference type="AlphaFoldDB" id="A0AAN9EL22"/>
<keyword evidence="3" id="KW-1185">Reference proteome</keyword>
<feature type="compositionally biased region" description="Pro residues" evidence="1">
    <location>
        <begin position="49"/>
        <end position="68"/>
    </location>
</feature>
<organism evidence="2 3">
    <name type="scientific">Crotalaria pallida</name>
    <name type="common">Smooth rattlebox</name>
    <name type="synonym">Crotalaria striata</name>
    <dbReference type="NCBI Taxonomy" id="3830"/>
    <lineage>
        <taxon>Eukaryota</taxon>
        <taxon>Viridiplantae</taxon>
        <taxon>Streptophyta</taxon>
        <taxon>Embryophyta</taxon>
        <taxon>Tracheophyta</taxon>
        <taxon>Spermatophyta</taxon>
        <taxon>Magnoliopsida</taxon>
        <taxon>eudicotyledons</taxon>
        <taxon>Gunneridae</taxon>
        <taxon>Pentapetalae</taxon>
        <taxon>rosids</taxon>
        <taxon>fabids</taxon>
        <taxon>Fabales</taxon>
        <taxon>Fabaceae</taxon>
        <taxon>Papilionoideae</taxon>
        <taxon>50 kb inversion clade</taxon>
        <taxon>genistoids sensu lato</taxon>
        <taxon>core genistoids</taxon>
        <taxon>Crotalarieae</taxon>
        <taxon>Crotalaria</taxon>
    </lineage>
</organism>
<sequence>MDTELPPPHSFNLSSSSSLSLFKSVSPPLPTANASPKLATRHQHCRSHLPPPSLSVPSSSPPTPPPRPTVTSFFNSSKPSSPSIHLKKPKFDKKDYEEVYY</sequence>
<evidence type="ECO:0000256" key="1">
    <source>
        <dbReference type="SAM" id="MobiDB-lite"/>
    </source>
</evidence>
<dbReference type="Proteomes" id="UP001372338">
    <property type="component" value="Unassembled WGS sequence"/>
</dbReference>